<evidence type="ECO:0000256" key="1">
    <source>
        <dbReference type="SAM" id="Phobius"/>
    </source>
</evidence>
<dbReference type="STRING" id="1120964.GCA_001313265_06010"/>
<keyword evidence="1" id="KW-1133">Transmembrane helix</keyword>
<keyword evidence="1" id="KW-0472">Membrane</keyword>
<sequence>MKLELIFSIANSTAFICWILLFILYQKRWVYRVLFSFVFTAMAAVYLVFILKGIGGDAPGGFDSLANVKLLFSNDEPVLAGWIHYLVFDLFVGMWICHDADKRKINRWVLLPCLLLTFMLGPTGLLLYFIIRVIYLKKFPQDPYAENMVH</sequence>
<protein>
    <submittedName>
        <fullName evidence="2">Uncharacterized protein</fullName>
    </submittedName>
</protein>
<feature type="transmembrane region" description="Helical" evidence="1">
    <location>
        <begin position="109"/>
        <end position="131"/>
    </location>
</feature>
<evidence type="ECO:0000313" key="2">
    <source>
        <dbReference type="EMBL" id="SEF73729.1"/>
    </source>
</evidence>
<keyword evidence="3" id="KW-1185">Reference proteome</keyword>
<dbReference type="Proteomes" id="UP000236736">
    <property type="component" value="Unassembled WGS sequence"/>
</dbReference>
<evidence type="ECO:0000313" key="3">
    <source>
        <dbReference type="Proteomes" id="UP000236736"/>
    </source>
</evidence>
<feature type="transmembrane region" description="Helical" evidence="1">
    <location>
        <begin position="6"/>
        <end position="25"/>
    </location>
</feature>
<accession>A0A1H5UFG5</accession>
<gene>
    <name evidence="2" type="ORF">SAMN03080598_01234</name>
</gene>
<feature type="transmembrane region" description="Helical" evidence="1">
    <location>
        <begin position="79"/>
        <end position="97"/>
    </location>
</feature>
<dbReference type="Pfam" id="PF14108">
    <property type="entry name" value="ABA4-like"/>
    <property type="match status" value="1"/>
</dbReference>
<reference evidence="3" key="1">
    <citation type="submission" date="2016-10" db="EMBL/GenBank/DDBJ databases">
        <authorList>
            <person name="Varghese N."/>
            <person name="Submissions S."/>
        </authorList>
    </citation>
    <scope>NUCLEOTIDE SEQUENCE [LARGE SCALE GENOMIC DNA]</scope>
    <source>
        <strain evidence="3">DSM 17298</strain>
    </source>
</reference>
<proteinExistence type="predicted"/>
<dbReference type="RefSeq" id="WP_103923954.1">
    <property type="nucleotide sequence ID" value="NZ_FNVR01000004.1"/>
</dbReference>
<dbReference type="AlphaFoldDB" id="A0A1H5UFG5"/>
<dbReference type="OrthoDB" id="345237at2"/>
<organism evidence="2 3">
    <name type="scientific">Algoriphagus boritolerans DSM 17298 = JCM 18970</name>
    <dbReference type="NCBI Taxonomy" id="1120964"/>
    <lineage>
        <taxon>Bacteria</taxon>
        <taxon>Pseudomonadati</taxon>
        <taxon>Bacteroidota</taxon>
        <taxon>Cytophagia</taxon>
        <taxon>Cytophagales</taxon>
        <taxon>Cyclobacteriaceae</taxon>
        <taxon>Algoriphagus</taxon>
    </lineage>
</organism>
<name>A0A1H5UFG5_9BACT</name>
<dbReference type="InterPro" id="IPR025461">
    <property type="entry name" value="ABA4-like"/>
</dbReference>
<keyword evidence="1" id="KW-0812">Transmembrane</keyword>
<dbReference type="EMBL" id="FNVR01000004">
    <property type="protein sequence ID" value="SEF73729.1"/>
    <property type="molecule type" value="Genomic_DNA"/>
</dbReference>
<feature type="transmembrane region" description="Helical" evidence="1">
    <location>
        <begin position="32"/>
        <end position="51"/>
    </location>
</feature>